<dbReference type="Proteomes" id="UP000239589">
    <property type="component" value="Unassembled WGS sequence"/>
</dbReference>
<dbReference type="Gene3D" id="2.130.10.80">
    <property type="entry name" value="Galactose oxidase/kelch, beta-propeller"/>
    <property type="match status" value="1"/>
</dbReference>
<dbReference type="Gene3D" id="2.60.40.10">
    <property type="entry name" value="Immunoglobulins"/>
    <property type="match status" value="1"/>
</dbReference>
<evidence type="ECO:0000259" key="1">
    <source>
        <dbReference type="Pfam" id="PF09118"/>
    </source>
</evidence>
<keyword evidence="3" id="KW-1185">Reference proteome</keyword>
<dbReference type="Pfam" id="PF09118">
    <property type="entry name" value="GO-like_E_set"/>
    <property type="match status" value="1"/>
</dbReference>
<organism evidence="2 3">
    <name type="scientific">Cuspidothrix issatschenkoi CHARLIE-1</name>
    <dbReference type="NCBI Taxonomy" id="2052836"/>
    <lineage>
        <taxon>Bacteria</taxon>
        <taxon>Bacillati</taxon>
        <taxon>Cyanobacteriota</taxon>
        <taxon>Cyanophyceae</taxon>
        <taxon>Nostocales</taxon>
        <taxon>Aphanizomenonaceae</taxon>
        <taxon>Cuspidothrix</taxon>
    </lineage>
</organism>
<protein>
    <recommendedName>
        <fullName evidence="1">Galactose oxidase-like Early set domain-containing protein</fullName>
    </recommendedName>
</protein>
<reference evidence="2 3" key="1">
    <citation type="submission" date="2018-02" db="EMBL/GenBank/DDBJ databases">
        <title>Discovery of a pederin family compound in a non-symbiotic bloom-forming cyanobacterium.</title>
        <authorList>
            <person name="Kust A."/>
            <person name="Mares J."/>
            <person name="Jokela J."/>
            <person name="Urajova P."/>
            <person name="Hajek J."/>
            <person name="Saurav K."/>
            <person name="Voracova K."/>
            <person name="Fewer D.P."/>
            <person name="Haapaniemi E."/>
            <person name="Permi P."/>
            <person name="Rehakova K."/>
            <person name="Sivonen K."/>
            <person name="Hrouzek P."/>
        </authorList>
    </citation>
    <scope>NUCLEOTIDE SEQUENCE [LARGE SCALE GENOMIC DNA]</scope>
    <source>
        <strain evidence="2 3">CHARLIE-1</strain>
    </source>
</reference>
<evidence type="ECO:0000313" key="2">
    <source>
        <dbReference type="EMBL" id="PPJ64810.1"/>
    </source>
</evidence>
<dbReference type="CDD" id="cd02851">
    <property type="entry name" value="E_set_GO_C"/>
    <property type="match status" value="1"/>
</dbReference>
<proteinExistence type="predicted"/>
<dbReference type="InterPro" id="IPR014756">
    <property type="entry name" value="Ig_E-set"/>
</dbReference>
<feature type="domain" description="Galactose oxidase-like Early set" evidence="1">
    <location>
        <begin position="587"/>
        <end position="688"/>
    </location>
</feature>
<dbReference type="EMBL" id="PGEM01000020">
    <property type="protein sequence ID" value="PPJ64810.1"/>
    <property type="molecule type" value="Genomic_DNA"/>
</dbReference>
<dbReference type="InterPro" id="IPR011043">
    <property type="entry name" value="Gal_Oxase/kelch_b-propeller"/>
</dbReference>
<dbReference type="PANTHER" id="PTHR32208">
    <property type="entry name" value="SECRETED PROTEIN-RELATED"/>
    <property type="match status" value="1"/>
</dbReference>
<name>A0A2S6CYZ2_9CYAN</name>
<dbReference type="SUPFAM" id="SSF50965">
    <property type="entry name" value="Galactose oxidase, central domain"/>
    <property type="match status" value="1"/>
</dbReference>
<comment type="caution">
    <text evidence="2">The sequence shown here is derived from an EMBL/GenBank/DDBJ whole genome shotgun (WGS) entry which is preliminary data.</text>
</comment>
<dbReference type="PANTHER" id="PTHR32208:SF21">
    <property type="entry name" value="LOW QUALITY PROTEIN: ALDEHYDE OXIDASE GLOX-LIKE"/>
    <property type="match status" value="1"/>
</dbReference>
<sequence>MILKSNSDKILGIFLAFIIAVAVTICGWDQAFAAEIPTPPLRAVEGSANTMGAWYTPPMPKNINERVAGLHAALLPNGKVLIVNGGDARSYLACPNFVCSSKIKGKDTRKSWLFDNTSLFDPSLSDPYPILDAQGNPISSINYTENPVKEIFKFVAGKPTSVIDYNANPYTKIKSPPSPVKYKGSNEDQVNDPFCGGNIHLPDGDVLFISGSWFPYPAPTPLGTKVANRYNWRENKWELAGEMADGHWYPGLLPLDNGKIAVFSGIGFKELAVSTKFEVYDPNKPAKDAWKSIDIKNLPNSPYKTLKEDGQSDFIDLYPHTYPTKDGRFLITGDSGGTRELPPRKTHNTYFLSINDSENGLSVKFDPGPKREGWSKYYTTSVPDPNSPGDILLMGGLEGSNDPTLGPDTPVPGERTTAELERWYSPVSGNIGKWELNEKFLGSSPSSRRVTLNAVILPSKQILVVGGGNYVFHLPVHRPLLMTPDPQASQGYKTEWMNPGTEPRLYHNNALLLPDGRVLVIGGQGAYAGWDDRKGAIKPPVNVSQQLRLDIKPGGVEIAEQGQNYLSAETWQPEIFNPPYLFIDGPRPEIAQAPSKITYGAEGSMGVTNPTDKASLVLIRLGSATHGLNFDQRLADLKFNQNISNNSGARMASISFTTPTDKHLHPPGYYMLFYVNGKGKPSHAKMVELVL</sequence>
<dbReference type="InterPro" id="IPR013783">
    <property type="entry name" value="Ig-like_fold"/>
</dbReference>
<accession>A0A2S6CYZ2</accession>
<dbReference type="SUPFAM" id="SSF81296">
    <property type="entry name" value="E set domains"/>
    <property type="match status" value="1"/>
</dbReference>
<dbReference type="RefSeq" id="WP_104386391.1">
    <property type="nucleotide sequence ID" value="NZ_PGEM01000020.1"/>
</dbReference>
<gene>
    <name evidence="2" type="ORF">CUN59_02715</name>
</gene>
<dbReference type="OrthoDB" id="8673369at2"/>
<dbReference type="InterPro" id="IPR015202">
    <property type="entry name" value="GO-like_E_set"/>
</dbReference>
<dbReference type="InterPro" id="IPR037293">
    <property type="entry name" value="Gal_Oxidase_central_sf"/>
</dbReference>
<dbReference type="AlphaFoldDB" id="A0A2S6CYZ2"/>
<evidence type="ECO:0000313" key="3">
    <source>
        <dbReference type="Proteomes" id="UP000239589"/>
    </source>
</evidence>